<protein>
    <submittedName>
        <fullName evidence="2">Uncharacterized protein</fullName>
    </submittedName>
</protein>
<dbReference type="KEGG" id="slau:SLA_0446"/>
<gene>
    <name evidence="2" type="ORF">SLA_0446</name>
</gene>
<reference evidence="2 3" key="1">
    <citation type="journal article" date="2016" name="Genome Announc.">
        <title>Complete Genome Sequence of Thiostrepton-Producing Streptomyces laurentii ATCC 31255.</title>
        <authorList>
            <person name="Doi K."/>
            <person name="Fujino Y."/>
            <person name="Nagayoshi Y."/>
            <person name="Ohshima T."/>
            <person name="Ogata S."/>
        </authorList>
    </citation>
    <scope>NUCLEOTIDE SEQUENCE [LARGE SCALE GENOMIC DNA]</scope>
    <source>
        <strain evidence="2 3">ATCC 31255</strain>
    </source>
</reference>
<feature type="transmembrane region" description="Helical" evidence="1">
    <location>
        <begin position="35"/>
        <end position="60"/>
    </location>
</feature>
<sequence>MPLCAEATLGARWKPGGPQAGKVIVMMWYDGGWGWGGWFFMAVFMVLFWALVIAAIVALVRYFSGAHHDRQSGCSASTSEPGSRRAEDLLAERFARGEIDEDEYRRRLALLREHR</sequence>
<keyword evidence="1" id="KW-0812">Transmembrane</keyword>
<evidence type="ECO:0000256" key="1">
    <source>
        <dbReference type="SAM" id="Phobius"/>
    </source>
</evidence>
<accession>A0A160NUY8</accession>
<dbReference type="Proteomes" id="UP000217676">
    <property type="component" value="Chromosome"/>
</dbReference>
<keyword evidence="3" id="KW-1185">Reference proteome</keyword>
<organism evidence="2 3">
    <name type="scientific">Streptomyces laurentii</name>
    <dbReference type="NCBI Taxonomy" id="39478"/>
    <lineage>
        <taxon>Bacteria</taxon>
        <taxon>Bacillati</taxon>
        <taxon>Actinomycetota</taxon>
        <taxon>Actinomycetes</taxon>
        <taxon>Kitasatosporales</taxon>
        <taxon>Streptomycetaceae</taxon>
        <taxon>Streptomyces</taxon>
    </lineage>
</organism>
<name>A0A160NUY8_STRLU</name>
<proteinExistence type="predicted"/>
<keyword evidence="1" id="KW-1133">Transmembrane helix</keyword>
<evidence type="ECO:0000313" key="2">
    <source>
        <dbReference type="EMBL" id="BAU81401.1"/>
    </source>
</evidence>
<evidence type="ECO:0000313" key="3">
    <source>
        <dbReference type="Proteomes" id="UP000217676"/>
    </source>
</evidence>
<dbReference type="EMBL" id="AP017424">
    <property type="protein sequence ID" value="BAU81401.1"/>
    <property type="molecule type" value="Genomic_DNA"/>
</dbReference>
<dbReference type="AlphaFoldDB" id="A0A160NUY8"/>
<keyword evidence="1" id="KW-0472">Membrane</keyword>